<dbReference type="GO" id="GO:0005886">
    <property type="term" value="C:plasma membrane"/>
    <property type="evidence" value="ECO:0007669"/>
    <property type="project" value="TreeGrafter"/>
</dbReference>
<dbReference type="SMART" id="SM00387">
    <property type="entry name" value="HATPase_c"/>
    <property type="match status" value="1"/>
</dbReference>
<feature type="domain" description="HAMP" evidence="13">
    <location>
        <begin position="187"/>
        <end position="240"/>
    </location>
</feature>
<accession>A0A444WAA5</accession>
<dbReference type="OrthoDB" id="594725at2"/>
<evidence type="ECO:0000313" key="15">
    <source>
        <dbReference type="Proteomes" id="UP000289775"/>
    </source>
</evidence>
<evidence type="ECO:0000256" key="9">
    <source>
        <dbReference type="ARBA" id="ARBA00023012"/>
    </source>
</evidence>
<proteinExistence type="predicted"/>
<comment type="subcellular location">
    <subcellularLocation>
        <location evidence="2">Membrane</location>
    </subcellularLocation>
</comment>
<dbReference type="InterPro" id="IPR004358">
    <property type="entry name" value="Sig_transdc_His_kin-like_C"/>
</dbReference>
<dbReference type="FunFam" id="3.30.565.10:FF:000006">
    <property type="entry name" value="Sensor histidine kinase WalK"/>
    <property type="match status" value="1"/>
</dbReference>
<dbReference type="RefSeq" id="WP_129751441.1">
    <property type="nucleotide sequence ID" value="NZ_JUIW01000007.1"/>
</dbReference>
<dbReference type="InterPro" id="IPR005467">
    <property type="entry name" value="His_kinase_dom"/>
</dbReference>
<evidence type="ECO:0000256" key="5">
    <source>
        <dbReference type="ARBA" id="ARBA00022679"/>
    </source>
</evidence>
<dbReference type="PANTHER" id="PTHR45436">
    <property type="entry name" value="SENSOR HISTIDINE KINASE YKOH"/>
    <property type="match status" value="1"/>
</dbReference>
<dbReference type="SUPFAM" id="SSF47384">
    <property type="entry name" value="Homodimeric domain of signal transducing histidine kinase"/>
    <property type="match status" value="1"/>
</dbReference>
<feature type="domain" description="Histidine kinase" evidence="12">
    <location>
        <begin position="248"/>
        <end position="460"/>
    </location>
</feature>
<dbReference type="PROSITE" id="PS50109">
    <property type="entry name" value="HIS_KIN"/>
    <property type="match status" value="1"/>
</dbReference>
<dbReference type="SMART" id="SM00304">
    <property type="entry name" value="HAMP"/>
    <property type="match status" value="1"/>
</dbReference>
<evidence type="ECO:0000259" key="12">
    <source>
        <dbReference type="PROSITE" id="PS50109"/>
    </source>
</evidence>
<dbReference type="Pfam" id="PF00672">
    <property type="entry name" value="HAMP"/>
    <property type="match status" value="1"/>
</dbReference>
<keyword evidence="5" id="KW-0808">Transferase</keyword>
<keyword evidence="4" id="KW-0597">Phosphoprotein</keyword>
<dbReference type="Proteomes" id="UP000289775">
    <property type="component" value="Unassembled WGS sequence"/>
</dbReference>
<keyword evidence="8 11" id="KW-1133">Transmembrane helix</keyword>
<dbReference type="PROSITE" id="PS50885">
    <property type="entry name" value="HAMP"/>
    <property type="match status" value="1"/>
</dbReference>
<organism evidence="14 15">
    <name type="scientific">Flavobacterium beibuense</name>
    <dbReference type="NCBI Taxonomy" id="657326"/>
    <lineage>
        <taxon>Bacteria</taxon>
        <taxon>Pseudomonadati</taxon>
        <taxon>Bacteroidota</taxon>
        <taxon>Flavobacteriia</taxon>
        <taxon>Flavobacteriales</taxon>
        <taxon>Flavobacteriaceae</taxon>
        <taxon>Flavobacterium</taxon>
    </lineage>
</organism>
<dbReference type="SUPFAM" id="SSF55874">
    <property type="entry name" value="ATPase domain of HSP90 chaperone/DNA topoisomerase II/histidine kinase"/>
    <property type="match status" value="1"/>
</dbReference>
<evidence type="ECO:0000256" key="6">
    <source>
        <dbReference type="ARBA" id="ARBA00022692"/>
    </source>
</evidence>
<protein>
    <recommendedName>
        <fullName evidence="3">histidine kinase</fullName>
        <ecNumber evidence="3">2.7.13.3</ecNumber>
    </recommendedName>
</protein>
<dbReference type="InterPro" id="IPR036097">
    <property type="entry name" value="HisK_dim/P_sf"/>
</dbReference>
<keyword evidence="10 11" id="KW-0472">Membrane</keyword>
<evidence type="ECO:0000256" key="4">
    <source>
        <dbReference type="ARBA" id="ARBA00022553"/>
    </source>
</evidence>
<evidence type="ECO:0000313" key="14">
    <source>
        <dbReference type="EMBL" id="RYJ42548.1"/>
    </source>
</evidence>
<dbReference type="FunFam" id="1.10.287.130:FF:000001">
    <property type="entry name" value="Two-component sensor histidine kinase"/>
    <property type="match status" value="1"/>
</dbReference>
<dbReference type="Gene3D" id="1.10.287.130">
    <property type="match status" value="1"/>
</dbReference>
<dbReference type="InterPro" id="IPR036890">
    <property type="entry name" value="HATPase_C_sf"/>
</dbReference>
<dbReference type="Gene3D" id="6.10.340.10">
    <property type="match status" value="1"/>
</dbReference>
<keyword evidence="15" id="KW-1185">Reference proteome</keyword>
<dbReference type="PANTHER" id="PTHR45436:SF5">
    <property type="entry name" value="SENSOR HISTIDINE KINASE TRCS"/>
    <property type="match status" value="1"/>
</dbReference>
<evidence type="ECO:0000259" key="13">
    <source>
        <dbReference type="PROSITE" id="PS50885"/>
    </source>
</evidence>
<name>A0A444WAA5_9FLAO</name>
<feature type="transmembrane region" description="Helical" evidence="11">
    <location>
        <begin position="12"/>
        <end position="35"/>
    </location>
</feature>
<evidence type="ECO:0000256" key="3">
    <source>
        <dbReference type="ARBA" id="ARBA00012438"/>
    </source>
</evidence>
<gene>
    <name evidence="14" type="ORF">NU09_2334</name>
</gene>
<dbReference type="CDD" id="cd00082">
    <property type="entry name" value="HisKA"/>
    <property type="match status" value="1"/>
</dbReference>
<evidence type="ECO:0000256" key="10">
    <source>
        <dbReference type="ARBA" id="ARBA00023136"/>
    </source>
</evidence>
<dbReference type="InterPro" id="IPR003594">
    <property type="entry name" value="HATPase_dom"/>
</dbReference>
<dbReference type="EMBL" id="JUIW01000007">
    <property type="protein sequence ID" value="RYJ42548.1"/>
    <property type="molecule type" value="Genomic_DNA"/>
</dbReference>
<evidence type="ECO:0000256" key="7">
    <source>
        <dbReference type="ARBA" id="ARBA00022777"/>
    </source>
</evidence>
<dbReference type="InterPro" id="IPR050428">
    <property type="entry name" value="TCS_sensor_his_kinase"/>
</dbReference>
<dbReference type="Pfam" id="PF00512">
    <property type="entry name" value="HisKA"/>
    <property type="match status" value="1"/>
</dbReference>
<keyword evidence="6 11" id="KW-0812">Transmembrane</keyword>
<dbReference type="EC" id="2.7.13.3" evidence="3"/>
<dbReference type="PRINTS" id="PR00344">
    <property type="entry name" value="BCTRLSENSOR"/>
</dbReference>
<dbReference type="AlphaFoldDB" id="A0A444WAA5"/>
<evidence type="ECO:0000256" key="2">
    <source>
        <dbReference type="ARBA" id="ARBA00004370"/>
    </source>
</evidence>
<dbReference type="SUPFAM" id="SSF158472">
    <property type="entry name" value="HAMP domain-like"/>
    <property type="match status" value="1"/>
</dbReference>
<evidence type="ECO:0000256" key="11">
    <source>
        <dbReference type="SAM" id="Phobius"/>
    </source>
</evidence>
<dbReference type="Gene3D" id="3.30.565.10">
    <property type="entry name" value="Histidine kinase-like ATPase, C-terminal domain"/>
    <property type="match status" value="1"/>
</dbReference>
<feature type="transmembrane region" description="Helical" evidence="11">
    <location>
        <begin position="166"/>
        <end position="186"/>
    </location>
</feature>
<dbReference type="SMART" id="SM00388">
    <property type="entry name" value="HisKA"/>
    <property type="match status" value="1"/>
</dbReference>
<dbReference type="Pfam" id="PF02518">
    <property type="entry name" value="HATPase_c"/>
    <property type="match status" value="1"/>
</dbReference>
<sequence length="460" mass="52846">MKNISFSFRNRIAIYYIVSTALLVFAVFVVIYFTVRKSVYNDVERDLSIEVSDLMTEIDISADGFAIHDVHEWKEKEHNTLDINPIFIEFVDTEGNSTDKSPNLKESHLEAKHLCKKTIHYDTWLEHKSVRQFEVPITYQKEIVGYLLVAAPLEDAAMVLNNLSRILWFAYPLVLIVLFLIARFIAGRSIKPVASIMSTSKDITKDNLTSRIPLPPNRDELYDLSQTINDLLDRIQNAIEREKQFTSDASHELRTPLAVIKGTLEVLIRKPRDREEYEEKINFCISEVNRLNHLVDQLLLLARFENQKQSIKVENVYLNPVLLDTLTRYSLTIKEKNIQVVTQFDRDYYFETDEYLLSIVVNNLISNAIKYSPDNGKITVALSENEGTVITITDTGMGIPAQDLQKIFNQFYRSKATEHSNIKGTGLGLSIVKRLCLLLGIAIDIYSKEEKGTTVRLFLR</sequence>
<evidence type="ECO:0000256" key="8">
    <source>
        <dbReference type="ARBA" id="ARBA00022989"/>
    </source>
</evidence>
<dbReference type="InterPro" id="IPR003660">
    <property type="entry name" value="HAMP_dom"/>
</dbReference>
<keyword evidence="9" id="KW-0902">Two-component regulatory system</keyword>
<comment type="catalytic activity">
    <reaction evidence="1">
        <text>ATP + protein L-histidine = ADP + protein N-phospho-L-histidine.</text>
        <dbReference type="EC" id="2.7.13.3"/>
    </reaction>
</comment>
<evidence type="ECO:0000256" key="1">
    <source>
        <dbReference type="ARBA" id="ARBA00000085"/>
    </source>
</evidence>
<dbReference type="GO" id="GO:0000155">
    <property type="term" value="F:phosphorelay sensor kinase activity"/>
    <property type="evidence" value="ECO:0007669"/>
    <property type="project" value="InterPro"/>
</dbReference>
<dbReference type="InterPro" id="IPR003661">
    <property type="entry name" value="HisK_dim/P_dom"/>
</dbReference>
<dbReference type="CDD" id="cd00075">
    <property type="entry name" value="HATPase"/>
    <property type="match status" value="1"/>
</dbReference>
<reference evidence="14 15" key="1">
    <citation type="submission" date="2014-12" db="EMBL/GenBank/DDBJ databases">
        <title>Genome sequence of Flavobacterium beibuense RSKm HC5.</title>
        <authorList>
            <person name="Kim J.F."/>
            <person name="Song J.Y."/>
            <person name="Kwak M.-J."/>
            <person name="Lee S.-W."/>
        </authorList>
    </citation>
    <scope>NUCLEOTIDE SEQUENCE [LARGE SCALE GENOMIC DNA]</scope>
    <source>
        <strain evidence="14 15">RSKm HC5</strain>
    </source>
</reference>
<dbReference type="CDD" id="cd06225">
    <property type="entry name" value="HAMP"/>
    <property type="match status" value="1"/>
</dbReference>
<comment type="caution">
    <text evidence="14">The sequence shown here is derived from an EMBL/GenBank/DDBJ whole genome shotgun (WGS) entry which is preliminary data.</text>
</comment>
<keyword evidence="7 14" id="KW-0418">Kinase</keyword>